<evidence type="ECO:0000313" key="1">
    <source>
        <dbReference type="EMBL" id="MDI3405835.1"/>
    </source>
</evidence>
<reference evidence="1 2" key="1">
    <citation type="submission" date="2023-05" db="EMBL/GenBank/DDBJ databases">
        <title>Draft genome sequence of Streptomyces sp. B-S-A6 isolated from a cave soil in Thailand.</title>
        <authorList>
            <person name="Chamroensaksri N."/>
            <person name="Muangham S."/>
        </authorList>
    </citation>
    <scope>NUCLEOTIDE SEQUENCE [LARGE SCALE GENOMIC DNA]</scope>
    <source>
        <strain evidence="1 2">B-S-A6</strain>
    </source>
</reference>
<organism evidence="1 2">
    <name type="scientific">Streptomyces cavernicola</name>
    <dbReference type="NCBI Taxonomy" id="3043613"/>
    <lineage>
        <taxon>Bacteria</taxon>
        <taxon>Bacillati</taxon>
        <taxon>Actinomycetota</taxon>
        <taxon>Actinomycetes</taxon>
        <taxon>Kitasatosporales</taxon>
        <taxon>Streptomycetaceae</taxon>
        <taxon>Streptomyces</taxon>
    </lineage>
</organism>
<sequence>MDRKTVLQPGVSPTGVCGLACAEAQTPANNEANNTTASTLNIKRIETPREGTQPERPGCIPSSICLVSATYNPVHIYGHRE</sequence>
<gene>
    <name evidence="1" type="ORF">QIS96_18680</name>
</gene>
<dbReference type="EMBL" id="JASCIQ010000018">
    <property type="protein sequence ID" value="MDI3405835.1"/>
    <property type="molecule type" value="Genomic_DNA"/>
</dbReference>
<keyword evidence="2" id="KW-1185">Reference proteome</keyword>
<proteinExistence type="predicted"/>
<dbReference type="RefSeq" id="WP_282543765.1">
    <property type="nucleotide sequence ID" value="NZ_JASCIQ010000018.1"/>
</dbReference>
<comment type="caution">
    <text evidence="1">The sequence shown here is derived from an EMBL/GenBank/DDBJ whole genome shotgun (WGS) entry which is preliminary data.</text>
</comment>
<dbReference type="Proteomes" id="UP001223978">
    <property type="component" value="Unassembled WGS sequence"/>
</dbReference>
<evidence type="ECO:0000313" key="2">
    <source>
        <dbReference type="Proteomes" id="UP001223978"/>
    </source>
</evidence>
<name>A0ABT6SCB6_9ACTN</name>
<protein>
    <submittedName>
        <fullName evidence="1">Uncharacterized protein</fullName>
    </submittedName>
</protein>
<accession>A0ABT6SCB6</accession>